<dbReference type="GO" id="GO:0051536">
    <property type="term" value="F:iron-sulfur cluster binding"/>
    <property type="evidence" value="ECO:0007669"/>
    <property type="project" value="UniProtKB-KW"/>
</dbReference>
<name>A0A7C4ETH3_9BACT</name>
<sequence length="308" mass="34017">MTSPAYLTALEAGELQRKVQAAHDLLRRCCVCPRSCGVNRLEDELGFCGIGRRARIASAGPHFGEESPLVGFGGSGTIFFSSCNLKCIFCQNYEISHEMEGHDVGPEDLGRIMLGLQRAGCHNINFVTPSHVVPQLLSGVQWAAERGLTLPLVYNTSAYDSVETLRILDGIIDIYMPDIKCLDRRLSAELLNAEDYPEVATNAIMEMHRQVGDLQIGEDGIAVRGLLVRHLVMPEDAANTREAMQFIAQHVSPDTYVNIMDQYRPVAGAKGHPLIGRTITTSEYKRAIQAAHDVGVTRLDRRVRFRAL</sequence>
<reference evidence="6" key="1">
    <citation type="journal article" date="2020" name="mSystems">
        <title>Genome- and Community-Level Interaction Insights into Carbon Utilization and Element Cycling Functions of Hydrothermarchaeota in Hydrothermal Sediment.</title>
        <authorList>
            <person name="Zhou Z."/>
            <person name="Liu Y."/>
            <person name="Xu W."/>
            <person name="Pan J."/>
            <person name="Luo Z.H."/>
            <person name="Li M."/>
        </authorList>
    </citation>
    <scope>NUCLEOTIDE SEQUENCE [LARGE SCALE GENOMIC DNA]</scope>
    <source>
        <strain evidence="6">SpSt-769</strain>
    </source>
</reference>
<evidence type="ECO:0000256" key="3">
    <source>
        <dbReference type="ARBA" id="ARBA00023004"/>
    </source>
</evidence>
<dbReference type="InterPro" id="IPR058240">
    <property type="entry name" value="rSAM_sf"/>
</dbReference>
<evidence type="ECO:0000256" key="1">
    <source>
        <dbReference type="ARBA" id="ARBA00022691"/>
    </source>
</evidence>
<dbReference type="SUPFAM" id="SSF102114">
    <property type="entry name" value="Radical SAM enzymes"/>
    <property type="match status" value="1"/>
</dbReference>
<protein>
    <submittedName>
        <fullName evidence="6">Radical SAM protein</fullName>
    </submittedName>
</protein>
<dbReference type="InterPro" id="IPR013785">
    <property type="entry name" value="Aldolase_TIM"/>
</dbReference>
<dbReference type="GO" id="GO:0046872">
    <property type="term" value="F:metal ion binding"/>
    <property type="evidence" value="ECO:0007669"/>
    <property type="project" value="UniProtKB-KW"/>
</dbReference>
<dbReference type="InterPro" id="IPR016431">
    <property type="entry name" value="Pyrv-formate_lyase-activ_prd"/>
</dbReference>
<dbReference type="InterPro" id="IPR040085">
    <property type="entry name" value="MJ0674-like"/>
</dbReference>
<accession>A0A7C4ETH3</accession>
<organism evidence="6">
    <name type="scientific">Desulfomonile tiedjei</name>
    <dbReference type="NCBI Taxonomy" id="2358"/>
    <lineage>
        <taxon>Bacteria</taxon>
        <taxon>Pseudomonadati</taxon>
        <taxon>Thermodesulfobacteriota</taxon>
        <taxon>Desulfomonilia</taxon>
        <taxon>Desulfomonilales</taxon>
        <taxon>Desulfomonilaceae</taxon>
        <taxon>Desulfomonile</taxon>
    </lineage>
</organism>
<dbReference type="PANTHER" id="PTHR43075">
    <property type="entry name" value="FORMATE LYASE ACTIVATING ENZYME, PUTATIVE (AFU_ORTHOLOGUE AFUA_2G15630)-RELATED"/>
    <property type="match status" value="1"/>
</dbReference>
<dbReference type="SFLD" id="SFLDG01099">
    <property type="entry name" value="Uncharacterised_Radical_SAM_Su"/>
    <property type="match status" value="1"/>
</dbReference>
<evidence type="ECO:0000256" key="5">
    <source>
        <dbReference type="PIRSR" id="PIRSR004869-50"/>
    </source>
</evidence>
<dbReference type="InterPro" id="IPR007197">
    <property type="entry name" value="rSAM"/>
</dbReference>
<dbReference type="AlphaFoldDB" id="A0A7C4ETH3"/>
<evidence type="ECO:0000256" key="2">
    <source>
        <dbReference type="ARBA" id="ARBA00022723"/>
    </source>
</evidence>
<keyword evidence="3 5" id="KW-0408">Iron</keyword>
<dbReference type="GO" id="GO:0003824">
    <property type="term" value="F:catalytic activity"/>
    <property type="evidence" value="ECO:0007669"/>
    <property type="project" value="InterPro"/>
</dbReference>
<dbReference type="EMBL" id="DTGT01000179">
    <property type="protein sequence ID" value="HGH60770.1"/>
    <property type="molecule type" value="Genomic_DNA"/>
</dbReference>
<feature type="binding site" evidence="5">
    <location>
        <position position="83"/>
    </location>
    <ligand>
        <name>[4Fe-4S] cluster</name>
        <dbReference type="ChEBI" id="CHEBI:49883"/>
        <note>4Fe-4S-S-AdoMet</note>
    </ligand>
</feature>
<proteinExistence type="predicted"/>
<keyword evidence="1 5" id="KW-0949">S-adenosyl-L-methionine</keyword>
<keyword evidence="4 5" id="KW-0411">Iron-sulfur</keyword>
<evidence type="ECO:0000313" key="6">
    <source>
        <dbReference type="EMBL" id="HGH60770.1"/>
    </source>
</evidence>
<comment type="cofactor">
    <cofactor evidence="5">
        <name>[4Fe-4S] cluster</name>
        <dbReference type="ChEBI" id="CHEBI:49883"/>
    </cofactor>
    <text evidence="5">Binds 1 [4Fe-4S] cluster. The cluster is coordinated with 3 cysteines and an exchangeable S-adenosyl-L-methionine.</text>
</comment>
<feature type="binding site" evidence="5">
    <location>
        <position position="87"/>
    </location>
    <ligand>
        <name>[4Fe-4S] cluster</name>
        <dbReference type="ChEBI" id="CHEBI:49883"/>
        <note>4Fe-4S-S-AdoMet</note>
    </ligand>
</feature>
<dbReference type="SFLD" id="SFLDS00029">
    <property type="entry name" value="Radical_SAM"/>
    <property type="match status" value="1"/>
</dbReference>
<dbReference type="PIRSF" id="PIRSF004869">
    <property type="entry name" value="PflX_prd"/>
    <property type="match status" value="1"/>
</dbReference>
<evidence type="ECO:0000256" key="4">
    <source>
        <dbReference type="ARBA" id="ARBA00023014"/>
    </source>
</evidence>
<feature type="binding site" evidence="5">
    <location>
        <position position="90"/>
    </location>
    <ligand>
        <name>[4Fe-4S] cluster</name>
        <dbReference type="ChEBI" id="CHEBI:49883"/>
        <note>4Fe-4S-S-AdoMet</note>
    </ligand>
</feature>
<gene>
    <name evidence="6" type="ORF">ENV54_05670</name>
</gene>
<comment type="caution">
    <text evidence="6">The sequence shown here is derived from an EMBL/GenBank/DDBJ whole genome shotgun (WGS) entry which is preliminary data.</text>
</comment>
<keyword evidence="2 5" id="KW-0479">Metal-binding</keyword>
<dbReference type="PANTHER" id="PTHR43075:SF1">
    <property type="entry name" value="FORMATE LYASE ACTIVATING ENZYME, PUTATIVE (AFU_ORTHOLOGUE AFUA_2G15630)-RELATED"/>
    <property type="match status" value="1"/>
</dbReference>
<dbReference type="Gene3D" id="3.20.20.70">
    <property type="entry name" value="Aldolase class I"/>
    <property type="match status" value="1"/>
</dbReference>